<dbReference type="PANTHER" id="PTHR43701:SF2">
    <property type="entry name" value="MEMBRANE TRANSPORTER PROTEIN YJNA-RELATED"/>
    <property type="match status" value="1"/>
</dbReference>
<evidence type="ECO:0000256" key="4">
    <source>
        <dbReference type="ARBA" id="ARBA00023136"/>
    </source>
</evidence>
<feature type="transmembrane region" description="Helical" evidence="5">
    <location>
        <begin position="115"/>
        <end position="133"/>
    </location>
</feature>
<dbReference type="AlphaFoldDB" id="A0AAV9IZW4"/>
<keyword evidence="2 5" id="KW-0812">Transmembrane</keyword>
<dbReference type="InterPro" id="IPR051598">
    <property type="entry name" value="TSUP/Inactive_protease-like"/>
</dbReference>
<gene>
    <name evidence="6" type="ORF">CDCA_CDCA13G3701</name>
</gene>
<keyword evidence="4 5" id="KW-0472">Membrane</keyword>
<name>A0AAV9IZW4_CYACA</name>
<feature type="transmembrane region" description="Helical" evidence="5">
    <location>
        <begin position="352"/>
        <end position="369"/>
    </location>
</feature>
<feature type="transmembrane region" description="Helical" evidence="5">
    <location>
        <begin position="248"/>
        <end position="273"/>
    </location>
</feature>
<comment type="caution">
    <text evidence="6">The sequence shown here is derived from an EMBL/GenBank/DDBJ whole genome shotgun (WGS) entry which is preliminary data.</text>
</comment>
<protein>
    <recommendedName>
        <fullName evidence="8">Membrane transporter protein</fullName>
    </recommendedName>
</protein>
<evidence type="ECO:0000313" key="6">
    <source>
        <dbReference type="EMBL" id="KAK4537676.1"/>
    </source>
</evidence>
<feature type="transmembrane region" description="Helical" evidence="5">
    <location>
        <begin position="293"/>
        <end position="314"/>
    </location>
</feature>
<reference evidence="6 7" key="1">
    <citation type="submission" date="2022-07" db="EMBL/GenBank/DDBJ databases">
        <title>Genome-wide signatures of adaptation to extreme environments.</title>
        <authorList>
            <person name="Cho C.H."/>
            <person name="Yoon H.S."/>
        </authorList>
    </citation>
    <scope>NUCLEOTIDE SEQUENCE [LARGE SCALE GENOMIC DNA]</scope>
    <source>
        <strain evidence="6 7">DBV 063 E5</strain>
    </source>
</reference>
<evidence type="ECO:0000256" key="1">
    <source>
        <dbReference type="ARBA" id="ARBA00004141"/>
    </source>
</evidence>
<feature type="transmembrane region" description="Helical" evidence="5">
    <location>
        <begin position="82"/>
        <end position="103"/>
    </location>
</feature>
<keyword evidence="3 5" id="KW-1133">Transmembrane helix</keyword>
<dbReference type="Proteomes" id="UP001301350">
    <property type="component" value="Unassembled WGS sequence"/>
</dbReference>
<evidence type="ECO:0000313" key="7">
    <source>
        <dbReference type="Proteomes" id="UP001301350"/>
    </source>
</evidence>
<dbReference type="Pfam" id="PF01925">
    <property type="entry name" value="TauE"/>
    <property type="match status" value="2"/>
</dbReference>
<keyword evidence="7" id="KW-1185">Reference proteome</keyword>
<evidence type="ECO:0000256" key="2">
    <source>
        <dbReference type="ARBA" id="ARBA00022692"/>
    </source>
</evidence>
<comment type="subcellular location">
    <subcellularLocation>
        <location evidence="1">Membrane</location>
        <topology evidence="1">Multi-pass membrane protein</topology>
    </subcellularLocation>
</comment>
<evidence type="ECO:0000256" key="5">
    <source>
        <dbReference type="SAM" id="Phobius"/>
    </source>
</evidence>
<evidence type="ECO:0008006" key="8">
    <source>
        <dbReference type="Google" id="ProtNLM"/>
    </source>
</evidence>
<sequence>MTVWRACRTLIRGRCWGGVAQRRVGLGKRIPPSVQPTHCLLRSGGRPNIDGHPAYRPQRWMHAERSPPASAWYKHILPGLPVGLAAGFGGACAGVGGAVFIIPGLMRFAQMHQRVAQGTALLAACGTSVAGAYHYYQARQVDVSAALQLSVASSLLAPAGVALSQRLHAGTLRKGFGLFLIAVSPILPLRSLWAASAAAPANADGHPSSAGRGDEDTSAIAAAAAESPSPSQPANAPLSASLISTGGLVGLLSGLLGVTGGTLFTPTLAVFYATRQAMHEREAPDEPSPAPTGMHTVIGTSMLAMLLPSAVAGTTYARRGLVNLRMLPSVLAGTLLGATIGSRVALHTDETLLRIGFAAVFVVLGTRMWRAPTVG</sequence>
<organism evidence="6 7">
    <name type="scientific">Cyanidium caldarium</name>
    <name type="common">Red alga</name>
    <dbReference type="NCBI Taxonomy" id="2771"/>
    <lineage>
        <taxon>Eukaryota</taxon>
        <taxon>Rhodophyta</taxon>
        <taxon>Bangiophyceae</taxon>
        <taxon>Cyanidiales</taxon>
        <taxon>Cyanidiaceae</taxon>
        <taxon>Cyanidium</taxon>
    </lineage>
</organism>
<dbReference type="EMBL" id="JANCYW010000013">
    <property type="protein sequence ID" value="KAK4537676.1"/>
    <property type="molecule type" value="Genomic_DNA"/>
</dbReference>
<feature type="transmembrane region" description="Helical" evidence="5">
    <location>
        <begin position="326"/>
        <end position="346"/>
    </location>
</feature>
<accession>A0AAV9IZW4</accession>
<proteinExistence type="predicted"/>
<dbReference type="PANTHER" id="PTHR43701">
    <property type="entry name" value="MEMBRANE TRANSPORTER PROTEIN MJ0441-RELATED"/>
    <property type="match status" value="1"/>
</dbReference>
<dbReference type="GO" id="GO:0016020">
    <property type="term" value="C:membrane"/>
    <property type="evidence" value="ECO:0007669"/>
    <property type="project" value="UniProtKB-SubCell"/>
</dbReference>
<dbReference type="InterPro" id="IPR002781">
    <property type="entry name" value="TM_pro_TauE-like"/>
</dbReference>
<evidence type="ECO:0000256" key="3">
    <source>
        <dbReference type="ARBA" id="ARBA00022989"/>
    </source>
</evidence>